<reference evidence="1" key="2">
    <citation type="journal article" date="2023" name="IMA Fungus">
        <title>Comparative genomic study of the Penicillium genus elucidates a diverse pangenome and 15 lateral gene transfer events.</title>
        <authorList>
            <person name="Petersen C."/>
            <person name="Sorensen T."/>
            <person name="Nielsen M.R."/>
            <person name="Sondergaard T.E."/>
            <person name="Sorensen J.L."/>
            <person name="Fitzpatrick D.A."/>
            <person name="Frisvad J.C."/>
            <person name="Nielsen K.L."/>
        </authorList>
    </citation>
    <scope>NUCLEOTIDE SEQUENCE</scope>
    <source>
        <strain evidence="1">IBT 29677</strain>
    </source>
</reference>
<dbReference type="RefSeq" id="XP_056493645.1">
    <property type="nucleotide sequence ID" value="XM_056625063.1"/>
</dbReference>
<reference evidence="1" key="1">
    <citation type="submission" date="2022-12" db="EMBL/GenBank/DDBJ databases">
        <authorList>
            <person name="Petersen C."/>
        </authorList>
    </citation>
    <scope>NUCLEOTIDE SEQUENCE</scope>
    <source>
        <strain evidence="1">IBT 29677</strain>
    </source>
</reference>
<comment type="caution">
    <text evidence="1">The sequence shown here is derived from an EMBL/GenBank/DDBJ whole genome shotgun (WGS) entry which is preliminary data.</text>
</comment>
<gene>
    <name evidence="1" type="ORF">N7509_000416</name>
</gene>
<organism evidence="1 2">
    <name type="scientific">Penicillium cosmopolitanum</name>
    <dbReference type="NCBI Taxonomy" id="1131564"/>
    <lineage>
        <taxon>Eukaryota</taxon>
        <taxon>Fungi</taxon>
        <taxon>Dikarya</taxon>
        <taxon>Ascomycota</taxon>
        <taxon>Pezizomycotina</taxon>
        <taxon>Eurotiomycetes</taxon>
        <taxon>Eurotiomycetidae</taxon>
        <taxon>Eurotiales</taxon>
        <taxon>Aspergillaceae</taxon>
        <taxon>Penicillium</taxon>
    </lineage>
</organism>
<evidence type="ECO:0000313" key="1">
    <source>
        <dbReference type="EMBL" id="KAJ5413789.1"/>
    </source>
</evidence>
<accession>A0A9W9WAY5</accession>
<protein>
    <submittedName>
        <fullName evidence="1">Uncharacterized protein</fullName>
    </submittedName>
</protein>
<sequence length="193" mass="21086">MSIEFTSNNHYLQVGTNHGNINVFTEPRSASHSEDTLDSKVGGSIDAATRRALEQALVNIQRYLDIAQRDISLHSRIIGMMAQIGSLLLNIKELKSGQWGFLDSEVVSNVFSLLYCCTIDCRELSSTRLTNSPSHDGLTACHLALQCVYGAALISWSIETGAMSQIVRRDLGSGMSASVKETVAYKQLSIMEA</sequence>
<keyword evidence="2" id="KW-1185">Reference proteome</keyword>
<dbReference type="AlphaFoldDB" id="A0A9W9WAY5"/>
<dbReference type="EMBL" id="JAPZBU010000003">
    <property type="protein sequence ID" value="KAJ5413789.1"/>
    <property type="molecule type" value="Genomic_DNA"/>
</dbReference>
<evidence type="ECO:0000313" key="2">
    <source>
        <dbReference type="Proteomes" id="UP001147747"/>
    </source>
</evidence>
<dbReference type="Proteomes" id="UP001147747">
    <property type="component" value="Unassembled WGS sequence"/>
</dbReference>
<proteinExistence type="predicted"/>
<name>A0A9W9WAY5_9EURO</name>
<dbReference type="GeneID" id="81364043"/>
<dbReference type="OrthoDB" id="4355023at2759"/>